<dbReference type="InterPro" id="IPR023753">
    <property type="entry name" value="FAD/NAD-binding_dom"/>
</dbReference>
<dbReference type="Pfam" id="PF14759">
    <property type="entry name" value="Reductase_C"/>
    <property type="match status" value="1"/>
</dbReference>
<evidence type="ECO:0000313" key="8">
    <source>
        <dbReference type="Proteomes" id="UP000601789"/>
    </source>
</evidence>
<proteinExistence type="predicted"/>
<dbReference type="InterPro" id="IPR036188">
    <property type="entry name" value="FAD/NAD-bd_sf"/>
</dbReference>
<dbReference type="PANTHER" id="PTHR43557:SF2">
    <property type="entry name" value="RIESKE DOMAIN-CONTAINING PROTEIN-RELATED"/>
    <property type="match status" value="1"/>
</dbReference>
<dbReference type="PRINTS" id="PR00368">
    <property type="entry name" value="FADPNR"/>
</dbReference>
<reference evidence="7 8" key="1">
    <citation type="submission" date="2020-10" db="EMBL/GenBank/DDBJ databases">
        <title>Aquamicrobium zhengzhouensis sp. nov., a exopolysaccharide producing bacterium isolated from farmland soil.</title>
        <authorList>
            <person name="Wang X."/>
        </authorList>
    </citation>
    <scope>NUCLEOTIDE SEQUENCE [LARGE SCALE GENOMIC DNA]</scope>
    <source>
        <strain evidence="8">cd-1</strain>
    </source>
</reference>
<dbReference type="SUPFAM" id="SSF55424">
    <property type="entry name" value="FAD/NAD-linked reductases, dimerisation (C-terminal) domain"/>
    <property type="match status" value="1"/>
</dbReference>
<evidence type="ECO:0000256" key="1">
    <source>
        <dbReference type="ARBA" id="ARBA00001974"/>
    </source>
</evidence>
<keyword evidence="8" id="KW-1185">Reference proteome</keyword>
<comment type="caution">
    <text evidence="7">The sequence shown here is derived from an EMBL/GenBank/DDBJ whole genome shotgun (WGS) entry which is preliminary data.</text>
</comment>
<keyword evidence="4" id="KW-0560">Oxidoreductase</keyword>
<dbReference type="InterPro" id="IPR028202">
    <property type="entry name" value="Reductase_C"/>
</dbReference>
<comment type="cofactor">
    <cofactor evidence="1">
        <name>FAD</name>
        <dbReference type="ChEBI" id="CHEBI:57692"/>
    </cofactor>
</comment>
<evidence type="ECO:0000259" key="5">
    <source>
        <dbReference type="Pfam" id="PF07992"/>
    </source>
</evidence>
<evidence type="ECO:0000259" key="6">
    <source>
        <dbReference type="Pfam" id="PF14759"/>
    </source>
</evidence>
<evidence type="ECO:0000256" key="2">
    <source>
        <dbReference type="ARBA" id="ARBA00022630"/>
    </source>
</evidence>
<dbReference type="Proteomes" id="UP000601789">
    <property type="component" value="Unassembled WGS sequence"/>
</dbReference>
<dbReference type="RefSeq" id="WP_198477558.1">
    <property type="nucleotide sequence ID" value="NZ_JADGMQ010000012.1"/>
</dbReference>
<evidence type="ECO:0000256" key="4">
    <source>
        <dbReference type="ARBA" id="ARBA00023002"/>
    </source>
</evidence>
<evidence type="ECO:0000313" key="7">
    <source>
        <dbReference type="EMBL" id="MBI1622021.1"/>
    </source>
</evidence>
<keyword evidence="2" id="KW-0285">Flavoprotein</keyword>
<feature type="domain" description="FAD/NAD(P)-binding" evidence="5">
    <location>
        <begin position="3"/>
        <end position="300"/>
    </location>
</feature>
<gene>
    <name evidence="7" type="ORF">IOD40_15270</name>
</gene>
<dbReference type="SUPFAM" id="SSF51905">
    <property type="entry name" value="FAD/NAD(P)-binding domain"/>
    <property type="match status" value="2"/>
</dbReference>
<dbReference type="EMBL" id="JADGMQ010000012">
    <property type="protein sequence ID" value="MBI1622021.1"/>
    <property type="molecule type" value="Genomic_DNA"/>
</dbReference>
<dbReference type="PANTHER" id="PTHR43557">
    <property type="entry name" value="APOPTOSIS-INDUCING FACTOR 1"/>
    <property type="match status" value="1"/>
</dbReference>
<sequence length="404" mass="42816">MERIVIVGAGQGGMQAAMSLRQDGLTGNITLIGEEPGLPYQRPPLSKAYMADGIADRLILRPTSFFERSEIDYRDGVRVTQIDRERKSVTLSNGENITYAHLILATGAANWAPPIAGINAPGVFQLRTLEDATALRNKMASTKRAVVIGGGFIGLEFAAMARDAGVEVAVVEAGPRLMARAISPAMSRWFLDLHRSQGTKIILGTAASSVRLDDAGEADGVILNDGTVIDGSLVLVAAGVRPSVELAEQAGLSCNDGVIVDGRLLTSDPAISALGDCARFPLPDNGTVRLESVQAAVDHARHIARRLAKGEDAPYSALPWFWSDQGKIKLQIVGIGAGADRHEQTTTPAGEPVVLAFNNDTLIAVETVNAAGVHMAARRLIGTPYHVLAEHHFDVRKTLSAVTA</sequence>
<dbReference type="Pfam" id="PF07992">
    <property type="entry name" value="Pyr_redox_2"/>
    <property type="match status" value="1"/>
</dbReference>
<dbReference type="PRINTS" id="PR00411">
    <property type="entry name" value="PNDRDTASEI"/>
</dbReference>
<evidence type="ECO:0000256" key="3">
    <source>
        <dbReference type="ARBA" id="ARBA00022827"/>
    </source>
</evidence>
<dbReference type="Gene3D" id="3.50.50.60">
    <property type="entry name" value="FAD/NAD(P)-binding domain"/>
    <property type="match status" value="2"/>
</dbReference>
<dbReference type="InterPro" id="IPR016156">
    <property type="entry name" value="FAD/NAD-linked_Rdtase_dimer_sf"/>
</dbReference>
<accession>A0ABS0SFK9</accession>
<dbReference type="InterPro" id="IPR050446">
    <property type="entry name" value="FAD-oxidoreductase/Apoptosis"/>
</dbReference>
<feature type="domain" description="Reductase C-terminal" evidence="6">
    <location>
        <begin position="320"/>
        <end position="399"/>
    </location>
</feature>
<name>A0ABS0SFK9_9HYPH</name>
<organism evidence="7 8">
    <name type="scientific">Aquamicrobium zhengzhouense</name>
    <dbReference type="NCBI Taxonomy" id="2781738"/>
    <lineage>
        <taxon>Bacteria</taxon>
        <taxon>Pseudomonadati</taxon>
        <taxon>Pseudomonadota</taxon>
        <taxon>Alphaproteobacteria</taxon>
        <taxon>Hyphomicrobiales</taxon>
        <taxon>Phyllobacteriaceae</taxon>
        <taxon>Aquamicrobium</taxon>
    </lineage>
</organism>
<keyword evidence="3" id="KW-0274">FAD</keyword>
<protein>
    <submittedName>
        <fullName evidence="7">FAD-dependent oxidoreductase</fullName>
    </submittedName>
</protein>
<dbReference type="Gene3D" id="3.30.390.30">
    <property type="match status" value="1"/>
</dbReference>